<dbReference type="RefSeq" id="WP_111726703.1">
    <property type="nucleotide sequence ID" value="NZ_CP065726.1"/>
</dbReference>
<dbReference type="GO" id="GO:0051276">
    <property type="term" value="P:chromosome organization"/>
    <property type="evidence" value="ECO:0007669"/>
    <property type="project" value="InterPro"/>
</dbReference>
<evidence type="ECO:0000313" key="3">
    <source>
        <dbReference type="Proteomes" id="UP000594865"/>
    </source>
</evidence>
<dbReference type="Proteomes" id="UP000594865">
    <property type="component" value="Chromosome"/>
</dbReference>
<evidence type="ECO:0000313" key="2">
    <source>
        <dbReference type="EMBL" id="QPT37482.1"/>
    </source>
</evidence>
<dbReference type="EMBL" id="CP065726">
    <property type="protein sequence ID" value="QPT37482.1"/>
    <property type="molecule type" value="Genomic_DNA"/>
</dbReference>
<keyword evidence="3" id="KW-1185">Reference proteome</keyword>
<evidence type="ECO:0000256" key="1">
    <source>
        <dbReference type="SAM" id="MobiDB-lite"/>
    </source>
</evidence>
<feature type="region of interest" description="Disordered" evidence="1">
    <location>
        <begin position="172"/>
        <end position="195"/>
    </location>
</feature>
<dbReference type="Pfam" id="PF03592">
    <property type="entry name" value="Terminase_2"/>
    <property type="match status" value="1"/>
</dbReference>
<proteinExistence type="predicted"/>
<sequence length="195" mass="20825">MAMNEQKELFAKAKLRGLSNREAAIAAGYSEKTASASGSRLAKDEDVLAEIERLKLLRSSDPVSVSVERAAVEAVPDVQPVQAVPLVERPAEAAESLDRIALSARGRAIVRGTTIELDGVCYEQTDPKDQLILCSLGVISLNRQQIDAAKALLGYFHGKVADQGKKDAERERAANAAGGRFSPMDAPKPVQGLLC</sequence>
<dbReference type="InterPro" id="IPR005335">
    <property type="entry name" value="Terminase_ssu"/>
</dbReference>
<dbReference type="InterPro" id="IPR038713">
    <property type="entry name" value="Terminase_Gp1_N_sf"/>
</dbReference>
<dbReference type="AlphaFoldDB" id="A0A7T3ES28"/>
<accession>A0A7T3ES28</accession>
<protein>
    <submittedName>
        <fullName evidence="2">Terminase small subunit</fullName>
    </submittedName>
</protein>
<dbReference type="Gene3D" id="1.10.10.1400">
    <property type="entry name" value="Terminase, small subunit, N-terminal DNA-binding domain, HTH motif"/>
    <property type="match status" value="1"/>
</dbReference>
<dbReference type="GeneID" id="84020888"/>
<name>A0A7T3ES28_NEICI</name>
<reference evidence="2 3" key="1">
    <citation type="submission" date="2020-12" db="EMBL/GenBank/DDBJ databases">
        <title>FDA dAtabase for Regulatory Grade micrObial Sequences (FDA-ARGOS): Supporting development and validation of Infectious Disease Dx tests.</title>
        <authorList>
            <person name="Sproer C."/>
            <person name="Gronow S."/>
            <person name="Severitt S."/>
            <person name="Schroder I."/>
            <person name="Tallon L."/>
            <person name="Sadzewicz L."/>
            <person name="Zhao X."/>
            <person name="Boylan J."/>
            <person name="Ott S."/>
            <person name="Bowen H."/>
            <person name="Vavikolanu K."/>
            <person name="Mehta A."/>
            <person name="Aluvathingal J."/>
            <person name="Nadendla S."/>
            <person name="Lowell S."/>
            <person name="Myers T."/>
            <person name="Yan Y."/>
            <person name="Sichtig H."/>
        </authorList>
    </citation>
    <scope>NUCLEOTIDE SEQUENCE [LARGE SCALE GENOMIC DNA]</scope>
    <source>
        <strain evidence="2 3">FDAARGOS_871</strain>
    </source>
</reference>
<gene>
    <name evidence="2" type="ORF">I6G28_05965</name>
</gene>
<organism evidence="2 3">
    <name type="scientific">Neisseria cinerea</name>
    <dbReference type="NCBI Taxonomy" id="483"/>
    <lineage>
        <taxon>Bacteria</taxon>
        <taxon>Pseudomonadati</taxon>
        <taxon>Pseudomonadota</taxon>
        <taxon>Betaproteobacteria</taxon>
        <taxon>Neisseriales</taxon>
        <taxon>Neisseriaceae</taxon>
        <taxon>Neisseria</taxon>
    </lineage>
</organism>